<dbReference type="GO" id="GO:0009414">
    <property type="term" value="P:response to water deprivation"/>
    <property type="evidence" value="ECO:0007669"/>
    <property type="project" value="UniProtKB-ARBA"/>
</dbReference>
<evidence type="ECO:0000256" key="1">
    <source>
        <dbReference type="ARBA" id="ARBA00009986"/>
    </source>
</evidence>
<keyword evidence="11" id="KW-1185">Reference proteome</keyword>
<sequence>MGSEEETKKKNEVFDAEAASLFVKELRGTFASGKTKSYGWRVSQLKSLMKMLNEREPDIVDALRQDLDKPELESSIYEVALLKTSIKSALKELKHWMTPEKAKTSITTFPSSAEIVPEPFGVVLIISPWNYPFLLSLDPVVGAIAAGNALVLKPSEVAPASSSLLAKLVGEYMDLSSIRVVEGAVAETSALLDQKWDKICYTGNSRVARIVMAAAAKHLTPVLLELGGKSPVVFDSGINLKVACRRMIMGKWGCNNGQACISPDHIITTKDYAPKLLESLKNELENFYGKNPLESKDLSRIVNSNHFARLSKLLDDDKVSGKIVHGGERDKNKLRIAPTLLLDVPRDSLIMSEEIFGPLLPILTVDKIEDSFDIINSGTKPLAAYLFTNNKKLKQQFVETVSAGGLVINDTAVHVIMLALLKNHTLLRSCICTY</sequence>
<dbReference type="PIRSF" id="PIRSF036492">
    <property type="entry name" value="ALDH"/>
    <property type="match status" value="1"/>
</dbReference>
<evidence type="ECO:0000256" key="3">
    <source>
        <dbReference type="ARBA" id="ARBA00023027"/>
    </source>
</evidence>
<organism evidence="10 11">
    <name type="scientific">Citrus sinensis</name>
    <name type="common">Sweet orange</name>
    <name type="synonym">Citrus aurantium var. sinensis</name>
    <dbReference type="NCBI Taxonomy" id="2711"/>
    <lineage>
        <taxon>Eukaryota</taxon>
        <taxon>Viridiplantae</taxon>
        <taxon>Streptophyta</taxon>
        <taxon>Embryophyta</taxon>
        <taxon>Tracheophyta</taxon>
        <taxon>Spermatophyta</taxon>
        <taxon>Magnoliopsida</taxon>
        <taxon>eudicotyledons</taxon>
        <taxon>Gunneridae</taxon>
        <taxon>Pentapetalae</taxon>
        <taxon>rosids</taxon>
        <taxon>malvids</taxon>
        <taxon>Sapindales</taxon>
        <taxon>Rutaceae</taxon>
        <taxon>Aurantioideae</taxon>
        <taxon>Citrus</taxon>
    </lineage>
</organism>
<evidence type="ECO:0000256" key="5">
    <source>
        <dbReference type="PIRNR" id="PIRNR036492"/>
    </source>
</evidence>
<protein>
    <recommendedName>
        <fullName evidence="5">Aldehyde dehydrogenase</fullName>
    </recommendedName>
</protein>
<dbReference type="SUPFAM" id="SSF53720">
    <property type="entry name" value="ALDH-like"/>
    <property type="match status" value="1"/>
</dbReference>
<dbReference type="InterPro" id="IPR012394">
    <property type="entry name" value="Aldehyde_DH_NAD(P)"/>
</dbReference>
<dbReference type="InterPro" id="IPR016162">
    <property type="entry name" value="Ald_DH_N"/>
</dbReference>
<evidence type="ECO:0000256" key="4">
    <source>
        <dbReference type="ARBA" id="ARBA00049194"/>
    </source>
</evidence>
<evidence type="ECO:0000256" key="6">
    <source>
        <dbReference type="PIRSR" id="PIRSR036492-1"/>
    </source>
</evidence>
<dbReference type="SMR" id="A0A067GZ38"/>
<evidence type="ECO:0000256" key="8">
    <source>
        <dbReference type="RuleBase" id="RU003345"/>
    </source>
</evidence>
<dbReference type="PANTHER" id="PTHR43570:SF16">
    <property type="entry name" value="ALDEHYDE DEHYDROGENASE TYPE III, ISOFORM Q"/>
    <property type="match status" value="1"/>
</dbReference>
<dbReference type="EMBL" id="KK784876">
    <property type="protein sequence ID" value="KDO80591.1"/>
    <property type="molecule type" value="Genomic_DNA"/>
</dbReference>
<proteinExistence type="inferred from homology"/>
<dbReference type="Pfam" id="PF00171">
    <property type="entry name" value="Aldedh"/>
    <property type="match status" value="1"/>
</dbReference>
<dbReference type="PROSITE" id="PS00687">
    <property type="entry name" value="ALDEHYDE_DEHYDR_GLU"/>
    <property type="match status" value="1"/>
</dbReference>
<evidence type="ECO:0000313" key="10">
    <source>
        <dbReference type="EMBL" id="KDO80591.1"/>
    </source>
</evidence>
<evidence type="ECO:0000313" key="11">
    <source>
        <dbReference type="Proteomes" id="UP000027120"/>
    </source>
</evidence>
<evidence type="ECO:0000256" key="7">
    <source>
        <dbReference type="PROSITE-ProRule" id="PRU10007"/>
    </source>
</evidence>
<dbReference type="InterPro" id="IPR016163">
    <property type="entry name" value="Ald_DH_C"/>
</dbReference>
<evidence type="ECO:0000256" key="2">
    <source>
        <dbReference type="ARBA" id="ARBA00023002"/>
    </source>
</evidence>
<gene>
    <name evidence="10" type="ORF">CISIN_1g011107mg</name>
</gene>
<comment type="similarity">
    <text evidence="1 5 8">Belongs to the aldehyde dehydrogenase family.</text>
</comment>
<dbReference type="InterPro" id="IPR029510">
    <property type="entry name" value="Ald_DH_CS_GLU"/>
</dbReference>
<feature type="domain" description="Aldehyde dehydrogenase" evidence="9">
    <location>
        <begin position="23"/>
        <end position="414"/>
    </location>
</feature>
<dbReference type="Gene3D" id="3.40.309.10">
    <property type="entry name" value="Aldehyde Dehydrogenase, Chain A, domain 2"/>
    <property type="match status" value="1"/>
</dbReference>
<dbReference type="InterPro" id="IPR016161">
    <property type="entry name" value="Ald_DH/histidinol_DH"/>
</dbReference>
<name>A0A067GZ38_CITSI</name>
<reference evidence="10 11" key="1">
    <citation type="submission" date="2014-04" db="EMBL/GenBank/DDBJ databases">
        <authorList>
            <consortium name="International Citrus Genome Consortium"/>
            <person name="Gmitter F."/>
            <person name="Chen C."/>
            <person name="Farmerie W."/>
            <person name="Harkins T."/>
            <person name="Desany B."/>
            <person name="Mohiuddin M."/>
            <person name="Kodira C."/>
            <person name="Borodovsky M."/>
            <person name="Lomsadze A."/>
            <person name="Burns P."/>
            <person name="Jenkins J."/>
            <person name="Prochnik S."/>
            <person name="Shu S."/>
            <person name="Chapman J."/>
            <person name="Pitluck S."/>
            <person name="Schmutz J."/>
            <person name="Rokhsar D."/>
        </authorList>
    </citation>
    <scope>NUCLEOTIDE SEQUENCE</scope>
</reference>
<keyword evidence="2 5" id="KW-0560">Oxidoreductase</keyword>
<evidence type="ECO:0000259" key="9">
    <source>
        <dbReference type="Pfam" id="PF00171"/>
    </source>
</evidence>
<dbReference type="PANTHER" id="PTHR43570">
    <property type="entry name" value="ALDEHYDE DEHYDROGENASE"/>
    <property type="match status" value="1"/>
</dbReference>
<comment type="catalytic activity">
    <reaction evidence="4">
        <text>an aldehyde + NAD(+) + H2O = a carboxylate + NADH + 2 H(+)</text>
        <dbReference type="Rhea" id="RHEA:16185"/>
        <dbReference type="ChEBI" id="CHEBI:15377"/>
        <dbReference type="ChEBI" id="CHEBI:15378"/>
        <dbReference type="ChEBI" id="CHEBI:17478"/>
        <dbReference type="ChEBI" id="CHEBI:29067"/>
        <dbReference type="ChEBI" id="CHEBI:57540"/>
        <dbReference type="ChEBI" id="CHEBI:57945"/>
        <dbReference type="EC" id="1.2.1.3"/>
    </reaction>
</comment>
<dbReference type="AlphaFoldDB" id="A0A067GZ38"/>
<dbReference type="GO" id="GO:0009737">
    <property type="term" value="P:response to abscisic acid"/>
    <property type="evidence" value="ECO:0007669"/>
    <property type="project" value="UniProtKB-ARBA"/>
</dbReference>
<dbReference type="FunFam" id="3.40.309.10:FF:000003">
    <property type="entry name" value="Aldehyde dehydrogenase"/>
    <property type="match status" value="1"/>
</dbReference>
<accession>A0A067GZ38</accession>
<feature type="active site" evidence="6">
    <location>
        <position position="260"/>
    </location>
</feature>
<dbReference type="InterPro" id="IPR015590">
    <property type="entry name" value="Aldehyde_DH_dom"/>
</dbReference>
<dbReference type="GO" id="GO:0006081">
    <property type="term" value="P:aldehyde metabolic process"/>
    <property type="evidence" value="ECO:0007669"/>
    <property type="project" value="InterPro"/>
</dbReference>
<keyword evidence="3" id="KW-0520">NAD</keyword>
<dbReference type="Proteomes" id="UP000027120">
    <property type="component" value="Unassembled WGS sequence"/>
</dbReference>
<feature type="active site" evidence="6 7">
    <location>
        <position position="225"/>
    </location>
</feature>
<dbReference type="Gene3D" id="3.40.605.10">
    <property type="entry name" value="Aldehyde Dehydrogenase, Chain A, domain 1"/>
    <property type="match status" value="1"/>
</dbReference>
<dbReference type="FunFam" id="3.40.605.10:FF:000004">
    <property type="entry name" value="Aldehyde dehydrogenase"/>
    <property type="match status" value="1"/>
</dbReference>
<dbReference type="GO" id="GO:0004029">
    <property type="term" value="F:aldehyde dehydrogenase (NAD+) activity"/>
    <property type="evidence" value="ECO:0007669"/>
    <property type="project" value="UniProtKB-EC"/>
</dbReference>